<proteinExistence type="predicted"/>
<dbReference type="Gene3D" id="3.40.50.410">
    <property type="entry name" value="von Willebrand factor, type A domain"/>
    <property type="match status" value="1"/>
</dbReference>
<dbReference type="Gene3D" id="1.10.8.80">
    <property type="entry name" value="Magnesium chelatase subunit I, C-Terminal domain"/>
    <property type="match status" value="1"/>
</dbReference>
<dbReference type="InterPro" id="IPR027417">
    <property type="entry name" value="P-loop_NTPase"/>
</dbReference>
<keyword evidence="4" id="KW-1185">Reference proteome</keyword>
<dbReference type="NCBIfam" id="NF009943">
    <property type="entry name" value="PRK13406.1"/>
    <property type="match status" value="1"/>
</dbReference>
<dbReference type="SUPFAM" id="SSF52540">
    <property type="entry name" value="P-loop containing nucleoside triphosphate hydrolases"/>
    <property type="match status" value="1"/>
</dbReference>
<dbReference type="InterPro" id="IPR002035">
    <property type="entry name" value="VWF_A"/>
</dbReference>
<accession>A0A3S8UCE0</accession>
<feature type="domain" description="VWFA" evidence="2">
    <location>
        <begin position="377"/>
        <end position="557"/>
    </location>
</feature>
<feature type="region of interest" description="Disordered" evidence="1">
    <location>
        <begin position="302"/>
        <end position="326"/>
    </location>
</feature>
<dbReference type="Proteomes" id="UP000282002">
    <property type="component" value="Chromosome"/>
</dbReference>
<reference evidence="3 4" key="1">
    <citation type="submission" date="2018-12" db="EMBL/GenBank/DDBJ databases">
        <title>Complete genome sequencing of Tabrizicola sp. K13M18.</title>
        <authorList>
            <person name="Bae J.-W."/>
        </authorList>
    </citation>
    <scope>NUCLEOTIDE SEQUENCE [LARGE SCALE GENOMIC DNA]</scope>
    <source>
        <strain evidence="3 4">K13M18</strain>
    </source>
</reference>
<dbReference type="PROSITE" id="PS50234">
    <property type="entry name" value="VWFA"/>
    <property type="match status" value="1"/>
</dbReference>
<dbReference type="OrthoDB" id="9775079at2"/>
<dbReference type="AlphaFoldDB" id="A0A3S8UCE0"/>
<dbReference type="Pfam" id="PF13519">
    <property type="entry name" value="VWA_2"/>
    <property type="match status" value="1"/>
</dbReference>
<evidence type="ECO:0000256" key="1">
    <source>
        <dbReference type="SAM" id="MobiDB-lite"/>
    </source>
</evidence>
<name>A0A3S8UCE0_9RHOB</name>
<dbReference type="PANTHER" id="PTHR43473">
    <property type="entry name" value="MAGNESIUM-CHELATASE SUBUNIT CHLD, CHLOROPLASTIC"/>
    <property type="match status" value="1"/>
</dbReference>
<dbReference type="SMART" id="SM00327">
    <property type="entry name" value="VWA"/>
    <property type="match status" value="1"/>
</dbReference>
<dbReference type="Pfam" id="PF17863">
    <property type="entry name" value="AAA_lid_2"/>
    <property type="match status" value="1"/>
</dbReference>
<sequence>MPELSPAWARVRLALMALAVDPAGLGGLWLRARSGPVRDAVTGALTALPLPVRRLHPSLGDEALFGGLDLTATLAEGRQVRTEGLLAQPSALVLTMAERCPAGLAARLAQALDHPRHCLVALDEGAEAEEALPGALADRLALFLSLDDIPLAEAVPLALDLEQIAKARARFLKLRVPPRAAVTLTGVAASLGITSLRAPLLALRLARVLAALRGHAGVRAEDVTTAAELVFAHRATRWPEAAEDQPPPPAPDTENEGDSDGENRPDPGDIPEELVLEAVRAALPEALLDQLAIARAARATGGATGSGEARPGHSHGRPLSARPGRPSAGLRLDLIATLRAAAPWQGMRRKTALQDRLVHIRPSDLRIKRYQERNERVLIFAVDASGSAALARLAEAKGAVELLLARAYARRDHVALIAFRGAGAELILPPTRSLVQTKRRLAGLPGGGGTPLAAALQMAQDTAVRARAKGLTPVLALLTDGRANVALDGTPGRARAEAEAVVAAKAWRRAGFAGVVIDTAARPQDGLRALSATLGAAYLPLPRATAERLSSALEAALTPLQAG</sequence>
<dbReference type="PANTHER" id="PTHR43473:SF2">
    <property type="entry name" value="MAGNESIUM-CHELATASE SUBUNIT CHLD, CHLOROPLASTIC"/>
    <property type="match status" value="1"/>
</dbReference>
<dbReference type="SUPFAM" id="SSF53300">
    <property type="entry name" value="vWA-like"/>
    <property type="match status" value="1"/>
</dbReference>
<evidence type="ECO:0000313" key="3">
    <source>
        <dbReference type="EMBL" id="AZL61284.1"/>
    </source>
</evidence>
<dbReference type="EMBL" id="CP034328">
    <property type="protein sequence ID" value="AZL61284.1"/>
    <property type="molecule type" value="Genomic_DNA"/>
</dbReference>
<organism evidence="3 4">
    <name type="scientific">Tabrizicola piscis</name>
    <dbReference type="NCBI Taxonomy" id="2494374"/>
    <lineage>
        <taxon>Bacteria</taxon>
        <taxon>Pseudomonadati</taxon>
        <taxon>Pseudomonadota</taxon>
        <taxon>Alphaproteobacteria</taxon>
        <taxon>Rhodobacterales</taxon>
        <taxon>Paracoccaceae</taxon>
        <taxon>Tabrizicola</taxon>
    </lineage>
</organism>
<feature type="region of interest" description="Disordered" evidence="1">
    <location>
        <begin position="239"/>
        <end position="270"/>
    </location>
</feature>
<evidence type="ECO:0000313" key="4">
    <source>
        <dbReference type="Proteomes" id="UP000282002"/>
    </source>
</evidence>
<protein>
    <submittedName>
        <fullName evidence="3">Magnesium chelatase subunit D</fullName>
    </submittedName>
</protein>
<evidence type="ECO:0000259" key="2">
    <source>
        <dbReference type="PROSITE" id="PS50234"/>
    </source>
</evidence>
<dbReference type="InterPro" id="IPR036465">
    <property type="entry name" value="vWFA_dom_sf"/>
</dbReference>
<dbReference type="InterPro" id="IPR041628">
    <property type="entry name" value="ChlI/MoxR_AAA_lid"/>
</dbReference>
<gene>
    <name evidence="3" type="ORF">EI545_18890</name>
</gene>
<dbReference type="KEGG" id="taw:EI545_18890"/>